<dbReference type="Pfam" id="PF05016">
    <property type="entry name" value="ParE_toxin"/>
    <property type="match status" value="1"/>
</dbReference>
<gene>
    <name evidence="2" type="ORF">Q4481_00700</name>
</gene>
<name>A0ABT8YFJ2_9HYPH</name>
<accession>A0ABT8YFJ2</accession>
<evidence type="ECO:0000256" key="1">
    <source>
        <dbReference type="ARBA" id="ARBA00022649"/>
    </source>
</evidence>
<dbReference type="RefSeq" id="WP_304374273.1">
    <property type="nucleotide sequence ID" value="NZ_JAUOZU010000001.1"/>
</dbReference>
<dbReference type="Proteomes" id="UP001174932">
    <property type="component" value="Unassembled WGS sequence"/>
</dbReference>
<dbReference type="EMBL" id="JAUOZU010000001">
    <property type="protein sequence ID" value="MDO6962451.1"/>
    <property type="molecule type" value="Genomic_DNA"/>
</dbReference>
<evidence type="ECO:0000313" key="3">
    <source>
        <dbReference type="Proteomes" id="UP001174932"/>
    </source>
</evidence>
<proteinExistence type="predicted"/>
<reference evidence="2" key="1">
    <citation type="journal article" date="2015" name="Int. J. Syst. Evol. Microbiol.">
        <title>Rhizobium alvei sp. nov., isolated from a freshwater river.</title>
        <authorList>
            <person name="Sheu S.Y."/>
            <person name="Huang H.W."/>
            <person name="Young C.C."/>
            <person name="Chen W.M."/>
        </authorList>
    </citation>
    <scope>NUCLEOTIDE SEQUENCE</scope>
    <source>
        <strain evidence="2">TNR-22</strain>
    </source>
</reference>
<keyword evidence="3" id="KW-1185">Reference proteome</keyword>
<dbReference type="InterPro" id="IPR007712">
    <property type="entry name" value="RelE/ParE_toxin"/>
</dbReference>
<reference evidence="2" key="2">
    <citation type="submission" date="2023-07" db="EMBL/GenBank/DDBJ databases">
        <authorList>
            <person name="Shen H."/>
        </authorList>
    </citation>
    <scope>NUCLEOTIDE SEQUENCE</scope>
    <source>
        <strain evidence="2">TNR-22</strain>
    </source>
</reference>
<evidence type="ECO:0000313" key="2">
    <source>
        <dbReference type="EMBL" id="MDO6962451.1"/>
    </source>
</evidence>
<keyword evidence="1" id="KW-1277">Toxin-antitoxin system</keyword>
<protein>
    <submittedName>
        <fullName evidence="2">Type II toxin-antitoxin system RelE/ParE family toxin</fullName>
    </submittedName>
</protein>
<sequence>MAVKLFWSPQARADLIKLYVDIGMEQPAAAERYLARIEARASLLCEHPRMGIRRTDIRPAFRMLVEYPFVIFYRTVPDSDAGLIERVEIIRVVNGRQDLPSLI</sequence>
<comment type="caution">
    <text evidence="2">The sequence shown here is derived from an EMBL/GenBank/DDBJ whole genome shotgun (WGS) entry which is preliminary data.</text>
</comment>
<dbReference type="InterPro" id="IPR035093">
    <property type="entry name" value="RelE/ParE_toxin_dom_sf"/>
</dbReference>
<organism evidence="2 3">
    <name type="scientific">Rhizobium alvei</name>
    <dbReference type="NCBI Taxonomy" id="1132659"/>
    <lineage>
        <taxon>Bacteria</taxon>
        <taxon>Pseudomonadati</taxon>
        <taxon>Pseudomonadota</taxon>
        <taxon>Alphaproteobacteria</taxon>
        <taxon>Hyphomicrobiales</taxon>
        <taxon>Rhizobiaceae</taxon>
        <taxon>Rhizobium/Agrobacterium group</taxon>
        <taxon>Rhizobium</taxon>
    </lineage>
</organism>
<dbReference type="Gene3D" id="3.30.2310.20">
    <property type="entry name" value="RelE-like"/>
    <property type="match status" value="1"/>
</dbReference>